<organism evidence="2 3">
    <name type="scientific">Dyadobacter fermentans (strain ATCC 700827 / DSM 18053 / CIP 107007 / KCTC 52180 / NS114)</name>
    <dbReference type="NCBI Taxonomy" id="471854"/>
    <lineage>
        <taxon>Bacteria</taxon>
        <taxon>Pseudomonadati</taxon>
        <taxon>Bacteroidota</taxon>
        <taxon>Cytophagia</taxon>
        <taxon>Cytophagales</taxon>
        <taxon>Spirosomataceae</taxon>
        <taxon>Dyadobacter</taxon>
    </lineage>
</organism>
<keyword evidence="3" id="KW-1185">Reference proteome</keyword>
<dbReference type="AlphaFoldDB" id="C6VTI1"/>
<feature type="transmembrane region" description="Helical" evidence="1">
    <location>
        <begin position="6"/>
        <end position="28"/>
    </location>
</feature>
<sequence>MNTIWNILKGFFLGLLFFIVASYLWYLFETSHVKTMRVKDCERSAGQSLKALSAYVEGRWFERKHYDIEVFSDGPCMFFQYYEKPGTLYFGQATSSGHFVAVAMTSRELHQLADSIPADFGFEQMSNYLFQRAKTKPAPMHEL</sequence>
<keyword evidence="1" id="KW-0812">Transmembrane</keyword>
<proteinExistence type="predicted"/>
<dbReference type="HOGENOM" id="CLU_1803076_0_0_10"/>
<keyword evidence="1" id="KW-1133">Transmembrane helix</keyword>
<protein>
    <submittedName>
        <fullName evidence="2">Uncharacterized protein</fullName>
    </submittedName>
</protein>
<dbReference type="EMBL" id="CP001619">
    <property type="protein sequence ID" value="ACT92924.1"/>
    <property type="molecule type" value="Genomic_DNA"/>
</dbReference>
<evidence type="ECO:0000256" key="1">
    <source>
        <dbReference type="SAM" id="Phobius"/>
    </source>
</evidence>
<evidence type="ECO:0000313" key="3">
    <source>
        <dbReference type="Proteomes" id="UP000002011"/>
    </source>
</evidence>
<dbReference type="STRING" id="471854.Dfer_1682"/>
<gene>
    <name evidence="2" type="ordered locus">Dfer_1682</name>
</gene>
<evidence type="ECO:0000313" key="2">
    <source>
        <dbReference type="EMBL" id="ACT92924.1"/>
    </source>
</evidence>
<keyword evidence="1" id="KW-0472">Membrane</keyword>
<accession>C6VTI1</accession>
<name>C6VTI1_DYAFD</name>
<dbReference type="Proteomes" id="UP000002011">
    <property type="component" value="Chromosome"/>
</dbReference>
<dbReference type="KEGG" id="dfe:Dfer_1682"/>
<reference evidence="2 3" key="1">
    <citation type="journal article" date="2009" name="Stand. Genomic Sci.">
        <title>Complete genome sequence of Dyadobacter fermentans type strain (NS114).</title>
        <authorList>
            <person name="Lang E."/>
            <person name="Lapidus A."/>
            <person name="Chertkov O."/>
            <person name="Brettin T."/>
            <person name="Detter J.C."/>
            <person name="Han C."/>
            <person name="Copeland A."/>
            <person name="Glavina Del Rio T."/>
            <person name="Nolan M."/>
            <person name="Chen F."/>
            <person name="Lucas S."/>
            <person name="Tice H."/>
            <person name="Cheng J.F."/>
            <person name="Land M."/>
            <person name="Hauser L."/>
            <person name="Chang Y.J."/>
            <person name="Jeffries C.D."/>
            <person name="Kopitz M."/>
            <person name="Bruce D."/>
            <person name="Goodwin L."/>
            <person name="Pitluck S."/>
            <person name="Ovchinnikova G."/>
            <person name="Pati A."/>
            <person name="Ivanova N."/>
            <person name="Mavrommatis K."/>
            <person name="Chen A."/>
            <person name="Palaniappan K."/>
            <person name="Chain P."/>
            <person name="Bristow J."/>
            <person name="Eisen J.A."/>
            <person name="Markowitz V."/>
            <person name="Hugenholtz P."/>
            <person name="Goker M."/>
            <person name="Rohde M."/>
            <person name="Kyrpides N.C."/>
            <person name="Klenk H.P."/>
        </authorList>
    </citation>
    <scope>NUCLEOTIDE SEQUENCE [LARGE SCALE GENOMIC DNA]</scope>
    <source>
        <strain evidence="3">ATCC 700827 / DSM 18053 / CIP 107007 / KCTC 52180 / NS114</strain>
    </source>
</reference>